<organism evidence="6 7">
    <name type="scientific">Coccomyxa viridis</name>
    <dbReference type="NCBI Taxonomy" id="1274662"/>
    <lineage>
        <taxon>Eukaryota</taxon>
        <taxon>Viridiplantae</taxon>
        <taxon>Chlorophyta</taxon>
        <taxon>core chlorophytes</taxon>
        <taxon>Trebouxiophyceae</taxon>
        <taxon>Trebouxiophyceae incertae sedis</taxon>
        <taxon>Coccomyxaceae</taxon>
        <taxon>Coccomyxa</taxon>
    </lineage>
</organism>
<dbReference type="PROSITE" id="PS50082">
    <property type="entry name" value="WD_REPEATS_2"/>
    <property type="match status" value="1"/>
</dbReference>
<dbReference type="Gene3D" id="2.130.10.10">
    <property type="entry name" value="YVTN repeat-like/Quinoprotein amine dehydrogenase"/>
    <property type="match status" value="1"/>
</dbReference>
<keyword evidence="1 3" id="KW-0853">WD repeat</keyword>
<gene>
    <name evidence="6" type="ORF">CVIRNUC_004982</name>
</gene>
<dbReference type="Pfam" id="PF00400">
    <property type="entry name" value="WD40"/>
    <property type="match status" value="2"/>
</dbReference>
<dbReference type="PROSITE" id="PS50294">
    <property type="entry name" value="WD_REPEATS_REGION"/>
    <property type="match status" value="1"/>
</dbReference>
<proteinExistence type="predicted"/>
<keyword evidence="5" id="KW-0812">Transmembrane</keyword>
<dbReference type="SMART" id="SM00320">
    <property type="entry name" value="WD40"/>
    <property type="match status" value="4"/>
</dbReference>
<keyword evidence="2" id="KW-0677">Repeat</keyword>
<accession>A0AAV1I793</accession>
<evidence type="ECO:0000256" key="1">
    <source>
        <dbReference type="ARBA" id="ARBA00022574"/>
    </source>
</evidence>
<dbReference type="InterPro" id="IPR001680">
    <property type="entry name" value="WD40_rpt"/>
</dbReference>
<dbReference type="EMBL" id="CAUYUE010000006">
    <property type="protein sequence ID" value="CAK0780242.1"/>
    <property type="molecule type" value="Genomic_DNA"/>
</dbReference>
<dbReference type="InterPro" id="IPR015943">
    <property type="entry name" value="WD40/YVTN_repeat-like_dom_sf"/>
</dbReference>
<evidence type="ECO:0000256" key="5">
    <source>
        <dbReference type="SAM" id="Phobius"/>
    </source>
</evidence>
<dbReference type="PANTHER" id="PTHR19854">
    <property type="entry name" value="TRANSDUCIN BETA-LIKE 3"/>
    <property type="match status" value="1"/>
</dbReference>
<dbReference type="Proteomes" id="UP001314263">
    <property type="component" value="Unassembled WGS sequence"/>
</dbReference>
<reference evidence="6 7" key="1">
    <citation type="submission" date="2023-10" db="EMBL/GenBank/DDBJ databases">
        <authorList>
            <person name="Maclean D."/>
            <person name="Macfadyen A."/>
        </authorList>
    </citation>
    <scope>NUCLEOTIDE SEQUENCE [LARGE SCALE GENOMIC DNA]</scope>
</reference>
<dbReference type="AlphaFoldDB" id="A0AAV1I793"/>
<keyword evidence="7" id="KW-1185">Reference proteome</keyword>
<dbReference type="InterPro" id="IPR036322">
    <property type="entry name" value="WD40_repeat_dom_sf"/>
</dbReference>
<feature type="coiled-coil region" evidence="4">
    <location>
        <begin position="48"/>
        <end position="75"/>
    </location>
</feature>
<protein>
    <submittedName>
        <fullName evidence="6">Uncharacterized protein</fullName>
    </submittedName>
</protein>
<name>A0AAV1I793_9CHLO</name>
<evidence type="ECO:0000313" key="6">
    <source>
        <dbReference type="EMBL" id="CAK0780242.1"/>
    </source>
</evidence>
<keyword evidence="5" id="KW-0472">Membrane</keyword>
<evidence type="ECO:0000313" key="7">
    <source>
        <dbReference type="Proteomes" id="UP001314263"/>
    </source>
</evidence>
<dbReference type="SUPFAM" id="SSF50978">
    <property type="entry name" value="WD40 repeat-like"/>
    <property type="match status" value="1"/>
</dbReference>
<keyword evidence="4" id="KW-0175">Coiled coil</keyword>
<comment type="caution">
    <text evidence="6">The sequence shown here is derived from an EMBL/GenBank/DDBJ whole genome shotgun (WGS) entry which is preliminary data.</text>
</comment>
<dbReference type="PANTHER" id="PTHR19854:SF1">
    <property type="entry name" value="GUANINE NUCLEOTIDE-BINDING PROTEIN SUBUNIT BETA-LIKE PROTEIN 1"/>
    <property type="match status" value="1"/>
</dbReference>
<keyword evidence="5" id="KW-1133">Transmembrane helix</keyword>
<evidence type="ECO:0000256" key="2">
    <source>
        <dbReference type="ARBA" id="ARBA00022737"/>
    </source>
</evidence>
<evidence type="ECO:0000256" key="4">
    <source>
        <dbReference type="SAM" id="Coils"/>
    </source>
</evidence>
<sequence length="304" mass="33242">MWSPSYGWLADVALKGLAITGAFALLIGTLCLGWYIVWQSNLRDLPIAQELMGKRRQSQAQKDKIAEEIREIKRVHRKKGPSLEVARQASLSRRGPDDGAKALAIPGSNPANIELWKISEQGISRWTELKQPVAAKNGMCMAVAMFRQPGSDALYVAVGYEDGTLTIWDVACPQHAIISARLHSEPIMTVAIDAHGKGGVSGSADSKVVSFSICMKSKQLREEGHIELATPGVAAAALRGDSRIFATAGWDKKVRVFHYVKRKPLAVLQYHKAAVNDVLFDPRTQSLASASKDSSIALWHVFMD</sequence>
<evidence type="ECO:0000256" key="3">
    <source>
        <dbReference type="PROSITE-ProRule" id="PRU00221"/>
    </source>
</evidence>
<feature type="repeat" description="WD" evidence="3">
    <location>
        <begin position="268"/>
        <end position="304"/>
    </location>
</feature>
<feature type="transmembrane region" description="Helical" evidence="5">
    <location>
        <begin position="12"/>
        <end position="37"/>
    </location>
</feature>